<dbReference type="PANTHER" id="PTHR30258">
    <property type="entry name" value="TYPE II SECRETION SYSTEM PROTEIN GSPE-RELATED"/>
    <property type="match status" value="1"/>
</dbReference>
<protein>
    <submittedName>
        <fullName evidence="5">Type II/IV secretion system protein</fullName>
    </submittedName>
</protein>
<gene>
    <name evidence="5" type="primary">comG</name>
    <name evidence="5" type="ORF">HMPREF9088_0522</name>
</gene>
<evidence type="ECO:0000259" key="4">
    <source>
        <dbReference type="PROSITE" id="PS00662"/>
    </source>
</evidence>
<proteinExistence type="inferred from homology"/>
<dbReference type="SUPFAM" id="SSF52540">
    <property type="entry name" value="P-loop containing nucleoside triphosphate hydrolases"/>
    <property type="match status" value="1"/>
</dbReference>
<dbReference type="Gene3D" id="3.40.50.300">
    <property type="entry name" value="P-loop containing nucleotide triphosphate hydrolases"/>
    <property type="match status" value="1"/>
</dbReference>
<dbReference type="PATRIC" id="fig|888064.11.peg.473"/>
<evidence type="ECO:0000313" key="5">
    <source>
        <dbReference type="EMBL" id="EFU74671.1"/>
    </source>
</evidence>
<name>E6LDT2_ENTI1</name>
<reference evidence="5 6" key="1">
    <citation type="submission" date="2010-12" db="EMBL/GenBank/DDBJ databases">
        <authorList>
            <person name="Muzny D."/>
            <person name="Qin X."/>
            <person name="Deng J."/>
            <person name="Jiang H."/>
            <person name="Liu Y."/>
            <person name="Qu J."/>
            <person name="Song X.-Z."/>
            <person name="Zhang L."/>
            <person name="Thornton R."/>
            <person name="Coyle M."/>
            <person name="Francisco L."/>
            <person name="Jackson L."/>
            <person name="Javaid M."/>
            <person name="Korchina V."/>
            <person name="Kovar C."/>
            <person name="Mata R."/>
            <person name="Mathew T."/>
            <person name="Ngo R."/>
            <person name="Nguyen L."/>
            <person name="Nguyen N."/>
            <person name="Okwuonu G."/>
            <person name="Ongeri F."/>
            <person name="Pham C."/>
            <person name="Simmons D."/>
            <person name="Wilczek-Boney K."/>
            <person name="Hale W."/>
            <person name="Jakkamsetti A."/>
            <person name="Pham P."/>
            <person name="Ruth R."/>
            <person name="San Lucas F."/>
            <person name="Warren J."/>
            <person name="Zhang J."/>
            <person name="Zhao Z."/>
            <person name="Zhou C."/>
            <person name="Zhu D."/>
            <person name="Lee S."/>
            <person name="Bess C."/>
            <person name="Blankenburg K."/>
            <person name="Forbes L."/>
            <person name="Fu Q."/>
            <person name="Gubbala S."/>
            <person name="Hirani K."/>
            <person name="Jayaseelan J.C."/>
            <person name="Lara F."/>
            <person name="Munidasa M."/>
            <person name="Palculict T."/>
            <person name="Patil S."/>
            <person name="Pu L.-L."/>
            <person name="Saada N."/>
            <person name="Tang L."/>
            <person name="Weissenberger G."/>
            <person name="Zhu Y."/>
            <person name="Hemphill L."/>
            <person name="Shang Y."/>
            <person name="Youmans B."/>
            <person name="Ayvaz T."/>
            <person name="Ross M."/>
            <person name="Santibanez J."/>
            <person name="Aqrawi P."/>
            <person name="Gross S."/>
            <person name="Joshi V."/>
            <person name="Fowler G."/>
            <person name="Nazareth L."/>
            <person name="Reid J."/>
            <person name="Worley K."/>
            <person name="Petrosino J."/>
            <person name="Highlander S."/>
            <person name="Gibbs R."/>
        </authorList>
    </citation>
    <scope>NUCLEOTIDE SEQUENCE [LARGE SCALE GENOMIC DNA]</scope>
    <source>
        <strain evidence="6">DSM 15952 / CCUG 50447 / LMG 22039 / TP 1.5</strain>
    </source>
</reference>
<dbReference type="InterPro" id="IPR001482">
    <property type="entry name" value="T2SS/T4SS_dom"/>
</dbReference>
<dbReference type="HOGENOM" id="CLU_013446_3_1_9"/>
<comment type="similarity">
    <text evidence="1">Belongs to the GSP E family.</text>
</comment>
<dbReference type="SMART" id="SM00382">
    <property type="entry name" value="AAA"/>
    <property type="match status" value="1"/>
</dbReference>
<dbReference type="GO" id="GO:0005524">
    <property type="term" value="F:ATP binding"/>
    <property type="evidence" value="ECO:0007669"/>
    <property type="project" value="UniProtKB-KW"/>
</dbReference>
<dbReference type="Proteomes" id="UP000010296">
    <property type="component" value="Unassembled WGS sequence"/>
</dbReference>
<dbReference type="AlphaFoldDB" id="E6LDT2"/>
<accession>E6LDT2</accession>
<dbReference type="CDD" id="cd01129">
    <property type="entry name" value="PulE-GspE-like"/>
    <property type="match status" value="1"/>
</dbReference>
<evidence type="ECO:0000256" key="2">
    <source>
        <dbReference type="ARBA" id="ARBA00022741"/>
    </source>
</evidence>
<dbReference type="STRING" id="888064.HMPREF9088_0522"/>
<keyword evidence="2" id="KW-0547">Nucleotide-binding</keyword>
<organism evidence="5 6">
    <name type="scientific">Enterococcus italicus (strain DSM 15952 / CCUG 50447 / LMG 22039 / TP 1.5)</name>
    <dbReference type="NCBI Taxonomy" id="888064"/>
    <lineage>
        <taxon>Bacteria</taxon>
        <taxon>Bacillati</taxon>
        <taxon>Bacillota</taxon>
        <taxon>Bacilli</taxon>
        <taxon>Lactobacillales</taxon>
        <taxon>Enterococcaceae</taxon>
        <taxon>Enterococcus</taxon>
    </lineage>
</organism>
<dbReference type="NCBIfam" id="NF041000">
    <property type="entry name" value="ATPase_ComGA"/>
    <property type="match status" value="1"/>
</dbReference>
<keyword evidence="3" id="KW-0067">ATP-binding</keyword>
<feature type="domain" description="Bacterial type II secretion system protein E" evidence="4">
    <location>
        <begin position="198"/>
        <end position="212"/>
    </location>
</feature>
<comment type="caution">
    <text evidence="5">The sequence shown here is derived from an EMBL/GenBank/DDBJ whole genome shotgun (WGS) entry which is preliminary data.</text>
</comment>
<dbReference type="PROSITE" id="PS00662">
    <property type="entry name" value="T2SP_E"/>
    <property type="match status" value="1"/>
</dbReference>
<dbReference type="GO" id="GO:0016887">
    <property type="term" value="F:ATP hydrolysis activity"/>
    <property type="evidence" value="ECO:0007669"/>
    <property type="project" value="TreeGrafter"/>
</dbReference>
<evidence type="ECO:0000256" key="3">
    <source>
        <dbReference type="ARBA" id="ARBA00022840"/>
    </source>
</evidence>
<dbReference type="InterPro" id="IPR027417">
    <property type="entry name" value="P-loop_NTPase"/>
</dbReference>
<evidence type="ECO:0000256" key="1">
    <source>
        <dbReference type="ARBA" id="ARBA00006611"/>
    </source>
</evidence>
<dbReference type="InterPro" id="IPR003593">
    <property type="entry name" value="AAA+_ATPase"/>
</dbReference>
<dbReference type="InterPro" id="IPR047667">
    <property type="entry name" value="ATPase_ComGA"/>
</dbReference>
<dbReference type="Gene3D" id="3.30.450.90">
    <property type="match status" value="1"/>
</dbReference>
<sequence>MMDILEQSNELIQYGVDHQLQDLYLYVDAQKGVAKFRKNEQTFVYQSYASQEARQLISRFKFLGEMDIGETRKAQLGAITYQLNERSVRLRLSTVGDYRGFESLVIRFLVNTDHEFTYEQVATYDELVYDVANQNGLFLFSGATGSGKTTLMYHLAKKLGGQVITIEDPVEIEEPTFLQLQTNDTIGQTYDQLIKLSLRHRPDLLLIGEIRDSLTAHAATRAALTGHQVFATVHAKGQEETVARLLELGCSQWEIDNCLKGIIYQRLQSVDDKTTPIISYKPYESERNR</sequence>
<dbReference type="eggNOG" id="COG2804">
    <property type="taxonomic scope" value="Bacteria"/>
</dbReference>
<dbReference type="GO" id="GO:0005886">
    <property type="term" value="C:plasma membrane"/>
    <property type="evidence" value="ECO:0007669"/>
    <property type="project" value="TreeGrafter"/>
</dbReference>
<dbReference type="Pfam" id="PF00437">
    <property type="entry name" value="T2SSE"/>
    <property type="match status" value="1"/>
</dbReference>
<keyword evidence="6" id="KW-1185">Reference proteome</keyword>
<dbReference type="EMBL" id="AEPV01000018">
    <property type="protein sequence ID" value="EFU74671.1"/>
    <property type="molecule type" value="Genomic_DNA"/>
</dbReference>
<evidence type="ECO:0000313" key="6">
    <source>
        <dbReference type="Proteomes" id="UP000010296"/>
    </source>
</evidence>
<dbReference type="PANTHER" id="PTHR30258:SF2">
    <property type="entry name" value="COMG OPERON PROTEIN 1"/>
    <property type="match status" value="1"/>
</dbReference>